<dbReference type="EMBL" id="BART01025094">
    <property type="protein sequence ID" value="GAG96661.1"/>
    <property type="molecule type" value="Genomic_DNA"/>
</dbReference>
<sequence length="266" mass="30551">IHQSPELIERDSVEFKQLHEPSLNESGGANDKMVYGWNGPPPTLKDQAKSMIIVKKADNGITSKPKPKQSIKPPKLDNKKVIDKIVKNKIPDNFKRQNLILGNFQIYGAAVKKAKVFGKEVEETEWEPINSIPEGPIELNDRTIRLYVDVNSGSIEGIEILQKLETTPIIEKIIEKKEKINYNSWTVNKLKLYCKENDITIPSSYRKAQIINLIQSGPPLEINKQPLNYNKWTVKQLKEYCNENHLKVLASYRKADLVKLVKEYYK</sequence>
<dbReference type="AlphaFoldDB" id="X1DJQ9"/>
<proteinExistence type="predicted"/>
<feature type="non-terminal residue" evidence="2">
    <location>
        <position position="1"/>
    </location>
</feature>
<evidence type="ECO:0000313" key="2">
    <source>
        <dbReference type="EMBL" id="GAG96661.1"/>
    </source>
</evidence>
<comment type="caution">
    <text evidence="2">The sequence shown here is derived from an EMBL/GenBank/DDBJ whole genome shotgun (WGS) entry which is preliminary data.</text>
</comment>
<accession>X1DJQ9</accession>
<protein>
    <submittedName>
        <fullName evidence="2">Uncharacterized protein</fullName>
    </submittedName>
</protein>
<dbReference type="Gene3D" id="1.10.720.30">
    <property type="entry name" value="SAP domain"/>
    <property type="match status" value="1"/>
</dbReference>
<gene>
    <name evidence="2" type="ORF">S01H4_45125</name>
</gene>
<name>X1DJQ9_9ZZZZ</name>
<evidence type="ECO:0000256" key="1">
    <source>
        <dbReference type="SAM" id="MobiDB-lite"/>
    </source>
</evidence>
<dbReference type="InterPro" id="IPR036361">
    <property type="entry name" value="SAP_dom_sf"/>
</dbReference>
<feature type="region of interest" description="Disordered" evidence="1">
    <location>
        <begin position="19"/>
        <end position="41"/>
    </location>
</feature>
<organism evidence="2">
    <name type="scientific">marine sediment metagenome</name>
    <dbReference type="NCBI Taxonomy" id="412755"/>
    <lineage>
        <taxon>unclassified sequences</taxon>
        <taxon>metagenomes</taxon>
        <taxon>ecological metagenomes</taxon>
    </lineage>
</organism>
<reference evidence="2" key="1">
    <citation type="journal article" date="2014" name="Front. Microbiol.">
        <title>High frequency of phylogenetically diverse reductive dehalogenase-homologous genes in deep subseafloor sedimentary metagenomes.</title>
        <authorList>
            <person name="Kawai M."/>
            <person name="Futagami T."/>
            <person name="Toyoda A."/>
            <person name="Takaki Y."/>
            <person name="Nishi S."/>
            <person name="Hori S."/>
            <person name="Arai W."/>
            <person name="Tsubouchi T."/>
            <person name="Morono Y."/>
            <person name="Uchiyama I."/>
            <person name="Ito T."/>
            <person name="Fujiyama A."/>
            <person name="Inagaki F."/>
            <person name="Takami H."/>
        </authorList>
    </citation>
    <scope>NUCLEOTIDE SEQUENCE</scope>
    <source>
        <strain evidence="2">Expedition CK06-06</strain>
    </source>
</reference>